<feature type="compositionally biased region" description="Basic residues" evidence="2">
    <location>
        <begin position="91"/>
        <end position="100"/>
    </location>
</feature>
<sequence>MDTIGCFLWPPVLKRAAGRPRTRRMKGVEERGSKKRKQCKRCGRFGHIQKTCNETVYDSVVPSPVPPKPKRKRAKKEEVVTEEVEANPSTPKRKRTKRKKEVIIKKVAASPSTPLRLQQGPSNPFDLSCKHRLQQTPSIPFDLNCSLEALTRSQARKIAMEKAEVHGRMALEHLMHY</sequence>
<feature type="region of interest" description="Disordered" evidence="2">
    <location>
        <begin position="18"/>
        <end position="40"/>
    </location>
</feature>
<dbReference type="PROSITE" id="PS50158">
    <property type="entry name" value="ZF_CCHC"/>
    <property type="match status" value="1"/>
</dbReference>
<evidence type="ECO:0000256" key="2">
    <source>
        <dbReference type="SAM" id="MobiDB-lite"/>
    </source>
</evidence>
<keyword evidence="1" id="KW-0479">Metal-binding</keyword>
<evidence type="ECO:0000313" key="5">
    <source>
        <dbReference type="Proteomes" id="UP001341281"/>
    </source>
</evidence>
<keyword evidence="1" id="KW-0863">Zinc-finger</keyword>
<keyword evidence="1" id="KW-0862">Zinc</keyword>
<gene>
    <name evidence="4" type="ORF">U9M48_043860</name>
</gene>
<dbReference type="Proteomes" id="UP001341281">
    <property type="component" value="Chromosome 10"/>
</dbReference>
<evidence type="ECO:0000259" key="3">
    <source>
        <dbReference type="PROSITE" id="PS50158"/>
    </source>
</evidence>
<dbReference type="GO" id="GO:0008270">
    <property type="term" value="F:zinc ion binding"/>
    <property type="evidence" value="ECO:0007669"/>
    <property type="project" value="UniProtKB-KW"/>
</dbReference>
<dbReference type="InterPro" id="IPR001878">
    <property type="entry name" value="Znf_CCHC"/>
</dbReference>
<evidence type="ECO:0000256" key="1">
    <source>
        <dbReference type="PROSITE-ProRule" id="PRU00047"/>
    </source>
</evidence>
<organism evidence="4 5">
    <name type="scientific">Paspalum notatum var. saurae</name>
    <dbReference type="NCBI Taxonomy" id="547442"/>
    <lineage>
        <taxon>Eukaryota</taxon>
        <taxon>Viridiplantae</taxon>
        <taxon>Streptophyta</taxon>
        <taxon>Embryophyta</taxon>
        <taxon>Tracheophyta</taxon>
        <taxon>Spermatophyta</taxon>
        <taxon>Magnoliopsida</taxon>
        <taxon>Liliopsida</taxon>
        <taxon>Poales</taxon>
        <taxon>Poaceae</taxon>
        <taxon>PACMAD clade</taxon>
        <taxon>Panicoideae</taxon>
        <taxon>Andropogonodae</taxon>
        <taxon>Paspaleae</taxon>
        <taxon>Paspalinae</taxon>
        <taxon>Paspalum</taxon>
    </lineage>
</organism>
<dbReference type="InterPro" id="IPR036875">
    <property type="entry name" value="Znf_CCHC_sf"/>
</dbReference>
<feature type="domain" description="CCHC-type" evidence="3">
    <location>
        <begin position="39"/>
        <end position="54"/>
    </location>
</feature>
<keyword evidence="5" id="KW-1185">Reference proteome</keyword>
<dbReference type="Gene3D" id="4.10.60.10">
    <property type="entry name" value="Zinc finger, CCHC-type"/>
    <property type="match status" value="1"/>
</dbReference>
<dbReference type="AlphaFoldDB" id="A0AAQ3XHR5"/>
<accession>A0AAQ3XHR5</accession>
<reference evidence="4 5" key="1">
    <citation type="submission" date="2024-02" db="EMBL/GenBank/DDBJ databases">
        <title>High-quality chromosome-scale genome assembly of Pensacola bahiagrass (Paspalum notatum Flugge var. saurae).</title>
        <authorList>
            <person name="Vega J.M."/>
            <person name="Podio M."/>
            <person name="Orjuela J."/>
            <person name="Siena L.A."/>
            <person name="Pessino S.C."/>
            <person name="Combes M.C."/>
            <person name="Mariac C."/>
            <person name="Albertini E."/>
            <person name="Pupilli F."/>
            <person name="Ortiz J.P.A."/>
            <person name="Leblanc O."/>
        </authorList>
    </citation>
    <scope>NUCLEOTIDE SEQUENCE [LARGE SCALE GENOMIC DNA]</scope>
    <source>
        <strain evidence="4">R1</strain>
        <tissue evidence="4">Leaf</tissue>
    </source>
</reference>
<dbReference type="GO" id="GO:0003676">
    <property type="term" value="F:nucleic acid binding"/>
    <property type="evidence" value="ECO:0007669"/>
    <property type="project" value="InterPro"/>
</dbReference>
<dbReference type="EMBL" id="CP144754">
    <property type="protein sequence ID" value="WVZ98411.1"/>
    <property type="molecule type" value="Genomic_DNA"/>
</dbReference>
<protein>
    <recommendedName>
        <fullName evidence="3">CCHC-type domain-containing protein</fullName>
    </recommendedName>
</protein>
<name>A0AAQ3XHR5_PASNO</name>
<feature type="region of interest" description="Disordered" evidence="2">
    <location>
        <begin position="60"/>
        <end position="100"/>
    </location>
</feature>
<evidence type="ECO:0000313" key="4">
    <source>
        <dbReference type="EMBL" id="WVZ98411.1"/>
    </source>
</evidence>
<dbReference type="SUPFAM" id="SSF57756">
    <property type="entry name" value="Retrovirus zinc finger-like domains"/>
    <property type="match status" value="1"/>
</dbReference>
<proteinExistence type="predicted"/>